<keyword evidence="4" id="KW-1185">Reference proteome</keyword>
<dbReference type="Ensembl" id="ENSPNAT00000068906.1">
    <property type="protein sequence ID" value="ENSPNAP00000079194.1"/>
    <property type="gene ID" value="ENSPNAG00000033222.1"/>
</dbReference>
<keyword evidence="1" id="KW-0175">Coiled coil</keyword>
<accession>A0AAR2LBI9</accession>
<feature type="compositionally biased region" description="Polar residues" evidence="2">
    <location>
        <begin position="435"/>
        <end position="449"/>
    </location>
</feature>
<evidence type="ECO:0000256" key="1">
    <source>
        <dbReference type="SAM" id="Coils"/>
    </source>
</evidence>
<dbReference type="GeneID" id="108426355"/>
<reference evidence="3 4" key="1">
    <citation type="submission" date="2020-10" db="EMBL/GenBank/DDBJ databases">
        <title>Pygocentrus nattereri (red-bellied piranha) genome, fPygNat1, primary haplotype.</title>
        <authorList>
            <person name="Myers G."/>
            <person name="Meyer A."/>
            <person name="Karagic N."/>
            <person name="Pippel M."/>
            <person name="Winkler S."/>
            <person name="Tracey A."/>
            <person name="Wood J."/>
            <person name="Formenti G."/>
            <person name="Howe K."/>
            <person name="Fedrigo O."/>
            <person name="Jarvis E.D."/>
        </authorList>
    </citation>
    <scope>NUCLEOTIDE SEQUENCE [LARGE SCALE GENOMIC DNA]</scope>
</reference>
<evidence type="ECO:0000256" key="2">
    <source>
        <dbReference type="SAM" id="MobiDB-lite"/>
    </source>
</evidence>
<proteinExistence type="predicted"/>
<dbReference type="RefSeq" id="XP_037393426.1">
    <property type="nucleotide sequence ID" value="XM_037537529.1"/>
</dbReference>
<reference evidence="3" key="2">
    <citation type="submission" date="2025-05" db="UniProtKB">
        <authorList>
            <consortium name="Ensembl"/>
        </authorList>
    </citation>
    <scope>IDENTIFICATION</scope>
</reference>
<evidence type="ECO:0000313" key="3">
    <source>
        <dbReference type="Ensembl" id="ENSPNAP00000072017.1"/>
    </source>
</evidence>
<dbReference type="AlphaFoldDB" id="A0AAR2LBI9"/>
<sequence>MSSSELIKATQNITKASSSRNDTKMLMQPYANWEEYLTPGPISIAILGELVFISSKVDFSINKSPPKDGFKFIRYPESFRACLMQVCNAGWSAFNEAHKNMDQIRLHTGNVPDYIKMCVKILLQDNDELVQTFIPDQLQNIDSIANDCLDLATNTEKKFMEVIMLIQELLEACLNAKQSYSHELEEVRQKLETAKFREKLLKEANKRAENHVNKLDEQLKQAQKSFEEAMNSLPNEWEMIGMNLVEGLAGTVNTILSGAAYISTGGFIADGIKSISSFAAQNTINAGASVEQSAQEHDPMNINNIYANSSHILSVSQSFLKFIDNNQIKWEALKDESSGRITSNFLSKNFEIIKDIINKQKPCPPRQEALSICQKGISICTDLARYAEQGKCEQDEMSNLVSHIHNLVESAQIFDSKSKASTNTPAFTAKPPQLCKTQTSGSEKMTASQTARENARFRIEQSRAQLDQVREAYGKRVDEMEKKKQELNDVLISLSTCKVQEIDFETTIKFLVKGLDAMGQVKEQWEKMVRFFQMVSNIIKTCLETSLKDFTKTIQKTSTSSLRYSPSMFIKDIIYTQAFHASNIAHLVNMISGTYTEVSNKYLMDRVSSLGKLMALDPENPNFTKERMLLQNSCKEAQDGILQLVKRNKQNFDGQTRARVAQIEEELKAVMPPPSPKETEKLQKIVRNGFKEKQEDLEDQYA</sequence>
<dbReference type="GeneID" id="119263186"/>
<feature type="coiled-coil region" evidence="1">
    <location>
        <begin position="170"/>
        <end position="232"/>
    </location>
</feature>
<dbReference type="Ensembl" id="ENSPNAT00000066388.1">
    <property type="protein sequence ID" value="ENSPNAP00000072017.1"/>
    <property type="gene ID" value="ENSPNAG00000032790.1"/>
</dbReference>
<dbReference type="PANTHER" id="PTHR33488">
    <property type="entry name" value="ZGC:162509"/>
    <property type="match status" value="1"/>
</dbReference>
<dbReference type="RefSeq" id="XP_017551265.2">
    <property type="nucleotide sequence ID" value="XM_017695776.2"/>
</dbReference>
<feature type="region of interest" description="Disordered" evidence="2">
    <location>
        <begin position="422"/>
        <end position="449"/>
    </location>
</feature>
<organism evidence="3 4">
    <name type="scientific">Pygocentrus nattereri</name>
    <name type="common">Red-bellied piranha</name>
    <dbReference type="NCBI Taxonomy" id="42514"/>
    <lineage>
        <taxon>Eukaryota</taxon>
        <taxon>Metazoa</taxon>
        <taxon>Chordata</taxon>
        <taxon>Craniata</taxon>
        <taxon>Vertebrata</taxon>
        <taxon>Euteleostomi</taxon>
        <taxon>Actinopterygii</taxon>
        <taxon>Neopterygii</taxon>
        <taxon>Teleostei</taxon>
        <taxon>Ostariophysi</taxon>
        <taxon>Characiformes</taxon>
        <taxon>Characoidei</taxon>
        <taxon>Pygocentrus</taxon>
    </lineage>
</organism>
<protein>
    <submittedName>
        <fullName evidence="3">Uncharacterized protein</fullName>
    </submittedName>
</protein>
<dbReference type="GeneTree" id="ENSGT00390000008061"/>
<feature type="coiled-coil region" evidence="1">
    <location>
        <begin position="452"/>
        <end position="490"/>
    </location>
</feature>
<name>A0AAR2LBI9_PYGNA</name>
<dbReference type="Proteomes" id="UP001501920">
    <property type="component" value="Chromosome 1"/>
</dbReference>
<evidence type="ECO:0000313" key="4">
    <source>
        <dbReference type="Proteomes" id="UP001501920"/>
    </source>
</evidence>
<dbReference type="PANTHER" id="PTHR33488:SF2">
    <property type="entry name" value="EARLY ENDOSOME ANTIGEN 1-LIKE"/>
    <property type="match status" value="1"/>
</dbReference>